<dbReference type="EMBL" id="QXDF01000002">
    <property type="protein sequence ID" value="RIA47712.1"/>
    <property type="molecule type" value="Genomic_DNA"/>
</dbReference>
<proteinExistence type="inferred from homology"/>
<dbReference type="GO" id="GO:0005886">
    <property type="term" value="C:plasma membrane"/>
    <property type="evidence" value="ECO:0007669"/>
    <property type="project" value="UniProtKB-SubCell"/>
</dbReference>
<keyword evidence="6 10" id="KW-0406">Ion transport</keyword>
<keyword evidence="5 10" id="KW-0375">Hydrogen ion transport</keyword>
<evidence type="ECO:0000256" key="4">
    <source>
        <dbReference type="ARBA" id="ARBA00022448"/>
    </source>
</evidence>
<dbReference type="PANTHER" id="PTHR13822:SF10">
    <property type="entry name" value="ATP SYNTHASE EPSILON CHAIN, CHLOROPLASTIC"/>
    <property type="match status" value="1"/>
</dbReference>
<dbReference type="GO" id="GO:0045259">
    <property type="term" value="C:proton-transporting ATP synthase complex"/>
    <property type="evidence" value="ECO:0007669"/>
    <property type="project" value="UniProtKB-KW"/>
</dbReference>
<evidence type="ECO:0000313" key="14">
    <source>
        <dbReference type="Proteomes" id="UP000266273"/>
    </source>
</evidence>
<dbReference type="SUPFAM" id="SSF51344">
    <property type="entry name" value="Epsilon subunit of F1F0-ATP synthase N-terminal domain"/>
    <property type="match status" value="1"/>
</dbReference>
<accession>A0A397PFB9</accession>
<dbReference type="InterPro" id="IPR020546">
    <property type="entry name" value="ATP_synth_F1_dsu/esu_N"/>
</dbReference>
<dbReference type="PANTHER" id="PTHR13822">
    <property type="entry name" value="ATP SYNTHASE DELTA/EPSILON CHAIN"/>
    <property type="match status" value="1"/>
</dbReference>
<dbReference type="CDD" id="cd12152">
    <property type="entry name" value="F1-ATPase_delta"/>
    <property type="match status" value="1"/>
</dbReference>
<dbReference type="NCBIfam" id="TIGR01216">
    <property type="entry name" value="ATP_synt_epsi"/>
    <property type="match status" value="1"/>
</dbReference>
<keyword evidence="14" id="KW-1185">Reference proteome</keyword>
<sequence length="135" mass="14887">MADTFRFDLVSPERVLVSEDVSEVIVPSNEGDFGMLPNHAPIIASLRPGALTVRGSGSERKYFVRGGLAEGGPEQLTVLAQRAMPLEELDPEKIAQEIQWAKEDVEDARDEETRAQAVDNLERLETLAEVLKQNA</sequence>
<evidence type="ECO:0000313" key="13">
    <source>
        <dbReference type="EMBL" id="RIA47712.1"/>
    </source>
</evidence>
<comment type="function">
    <text evidence="1 10">Produces ATP from ADP in the presence of a proton gradient across the membrane.</text>
</comment>
<organism evidence="13 14">
    <name type="scientific">Dichotomicrobium thermohalophilum</name>
    <dbReference type="NCBI Taxonomy" id="933063"/>
    <lineage>
        <taxon>Bacteria</taxon>
        <taxon>Pseudomonadati</taxon>
        <taxon>Pseudomonadota</taxon>
        <taxon>Alphaproteobacteria</taxon>
        <taxon>Hyphomicrobiales</taxon>
        <taxon>Hyphomicrobiaceae</taxon>
        <taxon>Dichotomicrobium</taxon>
    </lineage>
</organism>
<dbReference type="HAMAP" id="MF_00530">
    <property type="entry name" value="ATP_synth_epsil_bac"/>
    <property type="match status" value="1"/>
</dbReference>
<dbReference type="OrthoDB" id="9799969at2"/>
<gene>
    <name evidence="10" type="primary">atpC</name>
    <name evidence="13" type="ORF">BXY53_2279</name>
</gene>
<dbReference type="InterPro" id="IPR036771">
    <property type="entry name" value="ATPsynth_dsu/esu_N"/>
</dbReference>
<keyword evidence="7 10" id="KW-0472">Membrane</keyword>
<comment type="subunit">
    <text evidence="10 11">F-type ATPases have 2 components, CF(1) - the catalytic core - and CF(0) - the membrane proton channel. CF(1) has five subunits: alpha(3), beta(3), gamma(1), delta(1), epsilon(1). CF(0) has three main subunits: a, b and c.</text>
</comment>
<comment type="subcellular location">
    <subcellularLocation>
        <location evidence="10">Cell membrane</location>
        <topology evidence="10">Peripheral membrane protein</topology>
    </subcellularLocation>
    <subcellularLocation>
        <location evidence="2">Endomembrane system</location>
        <topology evidence="2">Peripheral membrane protein</topology>
    </subcellularLocation>
</comment>
<dbReference type="NCBIfam" id="NF001851">
    <property type="entry name" value="PRK00571.2-4"/>
    <property type="match status" value="1"/>
</dbReference>
<dbReference type="GO" id="GO:0046933">
    <property type="term" value="F:proton-transporting ATP synthase activity, rotational mechanism"/>
    <property type="evidence" value="ECO:0007669"/>
    <property type="project" value="UniProtKB-UniRule"/>
</dbReference>
<dbReference type="InterPro" id="IPR001469">
    <property type="entry name" value="ATP_synth_F1_dsu/esu"/>
</dbReference>
<evidence type="ECO:0000256" key="7">
    <source>
        <dbReference type="ARBA" id="ARBA00023136"/>
    </source>
</evidence>
<dbReference type="AlphaFoldDB" id="A0A397PFB9"/>
<evidence type="ECO:0000256" key="5">
    <source>
        <dbReference type="ARBA" id="ARBA00022781"/>
    </source>
</evidence>
<keyword evidence="4 10" id="KW-0813">Transport</keyword>
<keyword evidence="9 10" id="KW-0066">ATP synthesis</keyword>
<dbReference type="Proteomes" id="UP000266273">
    <property type="component" value="Unassembled WGS sequence"/>
</dbReference>
<dbReference type="RefSeq" id="WP_119062074.1">
    <property type="nucleotide sequence ID" value="NZ_QXDF01000002.1"/>
</dbReference>
<evidence type="ECO:0000256" key="11">
    <source>
        <dbReference type="RuleBase" id="RU003656"/>
    </source>
</evidence>
<dbReference type="Pfam" id="PF02823">
    <property type="entry name" value="ATP-synt_DE_N"/>
    <property type="match status" value="1"/>
</dbReference>
<evidence type="ECO:0000256" key="10">
    <source>
        <dbReference type="HAMAP-Rule" id="MF_00530"/>
    </source>
</evidence>
<comment type="caution">
    <text evidence="13">The sequence shown here is derived from an EMBL/GenBank/DDBJ whole genome shotgun (WGS) entry which is preliminary data.</text>
</comment>
<evidence type="ECO:0000256" key="6">
    <source>
        <dbReference type="ARBA" id="ARBA00023065"/>
    </source>
</evidence>
<dbReference type="GO" id="GO:0005524">
    <property type="term" value="F:ATP binding"/>
    <property type="evidence" value="ECO:0007669"/>
    <property type="project" value="UniProtKB-UniRule"/>
</dbReference>
<protein>
    <recommendedName>
        <fullName evidence="10">ATP synthase epsilon chain</fullName>
    </recommendedName>
    <alternativeName>
        <fullName evidence="10">ATP synthase F1 sector epsilon subunit</fullName>
    </alternativeName>
    <alternativeName>
        <fullName evidence="10">F-ATPase epsilon subunit</fullName>
    </alternativeName>
</protein>
<comment type="similarity">
    <text evidence="3 10 11">Belongs to the ATPase epsilon chain family.</text>
</comment>
<dbReference type="GO" id="GO:0012505">
    <property type="term" value="C:endomembrane system"/>
    <property type="evidence" value="ECO:0007669"/>
    <property type="project" value="UniProtKB-SubCell"/>
</dbReference>
<evidence type="ECO:0000256" key="1">
    <source>
        <dbReference type="ARBA" id="ARBA00003543"/>
    </source>
</evidence>
<dbReference type="Gene3D" id="2.60.15.10">
    <property type="entry name" value="F0F1 ATP synthase delta/epsilon subunit, N-terminal"/>
    <property type="match status" value="1"/>
</dbReference>
<reference evidence="13 14" key="1">
    <citation type="submission" date="2018-08" db="EMBL/GenBank/DDBJ databases">
        <title>Genomic Encyclopedia of Archaeal and Bacterial Type Strains, Phase II (KMG-II): from individual species to whole genera.</title>
        <authorList>
            <person name="Goeker M."/>
        </authorList>
    </citation>
    <scope>NUCLEOTIDE SEQUENCE [LARGE SCALE GENOMIC DNA]</scope>
    <source>
        <strain evidence="13 14">DSM 5002</strain>
    </source>
</reference>
<feature type="domain" description="ATP synthase F1 complex delta/epsilon subunit N-terminal" evidence="12">
    <location>
        <begin position="5"/>
        <end position="83"/>
    </location>
</feature>
<keyword evidence="10" id="KW-1003">Cell membrane</keyword>
<evidence type="ECO:0000256" key="2">
    <source>
        <dbReference type="ARBA" id="ARBA00004184"/>
    </source>
</evidence>
<evidence type="ECO:0000256" key="9">
    <source>
        <dbReference type="ARBA" id="ARBA00023310"/>
    </source>
</evidence>
<name>A0A397PFB9_9HYPH</name>
<evidence type="ECO:0000259" key="12">
    <source>
        <dbReference type="Pfam" id="PF02823"/>
    </source>
</evidence>
<evidence type="ECO:0000256" key="8">
    <source>
        <dbReference type="ARBA" id="ARBA00023196"/>
    </source>
</evidence>
<evidence type="ECO:0000256" key="3">
    <source>
        <dbReference type="ARBA" id="ARBA00005712"/>
    </source>
</evidence>
<keyword evidence="8 10" id="KW-0139">CF(1)</keyword>